<dbReference type="eggNOG" id="COG5587">
    <property type="taxonomic scope" value="Bacteria"/>
</dbReference>
<dbReference type="AlphaFoldDB" id="A3VME8"/>
<organism evidence="1 2">
    <name type="scientific">Maritimibacter alkaliphilus HTCC2654</name>
    <dbReference type="NCBI Taxonomy" id="314271"/>
    <lineage>
        <taxon>Bacteria</taxon>
        <taxon>Pseudomonadati</taxon>
        <taxon>Pseudomonadota</taxon>
        <taxon>Alphaproteobacteria</taxon>
        <taxon>Rhodobacterales</taxon>
        <taxon>Roseobacteraceae</taxon>
        <taxon>Maritimibacter</taxon>
    </lineage>
</organism>
<keyword evidence="2" id="KW-1185">Reference proteome</keyword>
<gene>
    <name evidence="1" type="ORF">RB2654_05997</name>
</gene>
<dbReference type="HOGENOM" id="CLU_036742_2_2_5"/>
<dbReference type="PIRSF" id="PIRSF028451">
    <property type="entry name" value="UCP028451"/>
    <property type="match status" value="1"/>
</dbReference>
<accession>A3VME8</accession>
<dbReference type="PANTHER" id="PTHR36452">
    <property type="entry name" value="CHROMOSOME 12, WHOLE GENOME SHOTGUN SEQUENCE"/>
    <property type="match status" value="1"/>
</dbReference>
<dbReference type="NCBIfam" id="TIGR02453">
    <property type="entry name" value="TIGR02453 family protein"/>
    <property type="match status" value="1"/>
</dbReference>
<dbReference type="Pfam" id="PF09365">
    <property type="entry name" value="DUF2461"/>
    <property type="match status" value="1"/>
</dbReference>
<comment type="caution">
    <text evidence="1">The sequence shown here is derived from an EMBL/GenBank/DDBJ whole genome shotgun (WGS) entry which is preliminary data.</text>
</comment>
<protein>
    <recommendedName>
        <fullName evidence="3">TIGR02453 family protein</fullName>
    </recommendedName>
</protein>
<dbReference type="InterPro" id="IPR015996">
    <property type="entry name" value="UCP028451"/>
</dbReference>
<reference evidence="1 2" key="1">
    <citation type="journal article" date="2010" name="J. Bacteriol.">
        <title>Genome sequences of Pelagibaca bermudensis HTCC2601T and Maritimibacter alkaliphilus HTCC2654T, the type strains of two marine Roseobacter genera.</title>
        <authorList>
            <person name="Thrash J.C."/>
            <person name="Cho J.C."/>
            <person name="Ferriera S."/>
            <person name="Johnson J."/>
            <person name="Vergin K.L."/>
            <person name="Giovannoni S.J."/>
        </authorList>
    </citation>
    <scope>NUCLEOTIDE SEQUENCE [LARGE SCALE GENOMIC DNA]</scope>
    <source>
        <strain evidence="1 2">HTCC2654</strain>
    </source>
</reference>
<dbReference type="OrthoDB" id="9794241at2"/>
<name>A3VME8_9RHOB</name>
<evidence type="ECO:0008006" key="3">
    <source>
        <dbReference type="Google" id="ProtNLM"/>
    </source>
</evidence>
<dbReference type="EMBL" id="AAMT01000032">
    <property type="protein sequence ID" value="EAQ10551.1"/>
    <property type="molecule type" value="Genomic_DNA"/>
</dbReference>
<dbReference type="Proteomes" id="UP000002931">
    <property type="component" value="Unassembled WGS sequence"/>
</dbReference>
<dbReference type="PANTHER" id="PTHR36452:SF1">
    <property type="entry name" value="DUF2461 DOMAIN-CONTAINING PROTEIN"/>
    <property type="match status" value="1"/>
</dbReference>
<sequence>MDGFHDLVSGSRGFFAQLAANNDRAWFADHKADYEARVKRPAELLLDDIAATLSRDLNVATKPKLYRVHRDVRFSKDKTPYNTHLHMQWSMPDAPVCYLFGASAEYCKLGVGAMVFPKDAIATWRARVDEGADVVEAAAALQAAGWEMSEPELKRVPAPYAPDHPQAEHLKRKGLILWHDLSEDEAQSLTTVMPARFTEADGFRRALVSALA</sequence>
<dbReference type="RefSeq" id="WP_008329720.1">
    <property type="nucleotide sequence ID" value="NZ_CH902578.1"/>
</dbReference>
<proteinExistence type="predicted"/>
<dbReference type="InterPro" id="IPR012808">
    <property type="entry name" value="CHP02453"/>
</dbReference>
<evidence type="ECO:0000313" key="2">
    <source>
        <dbReference type="Proteomes" id="UP000002931"/>
    </source>
</evidence>
<evidence type="ECO:0000313" key="1">
    <source>
        <dbReference type="EMBL" id="EAQ10551.1"/>
    </source>
</evidence>